<dbReference type="EMBL" id="BTSX01000005">
    <property type="protein sequence ID" value="GMT01436.1"/>
    <property type="molecule type" value="Genomic_DNA"/>
</dbReference>
<dbReference type="Gene3D" id="3.30.710.10">
    <property type="entry name" value="Potassium Channel Kv1.1, Chain A"/>
    <property type="match status" value="1"/>
</dbReference>
<name>A0AAV5U3K1_9BILA</name>
<evidence type="ECO:0000313" key="2">
    <source>
        <dbReference type="EMBL" id="GMT01436.1"/>
    </source>
</evidence>
<reference evidence="2" key="1">
    <citation type="submission" date="2023-10" db="EMBL/GenBank/DDBJ databases">
        <title>Genome assembly of Pristionchus species.</title>
        <authorList>
            <person name="Yoshida K."/>
            <person name="Sommer R.J."/>
        </authorList>
    </citation>
    <scope>NUCLEOTIDE SEQUENCE</scope>
    <source>
        <strain evidence="2">RS0144</strain>
    </source>
</reference>
<sequence>LINQNDETASILTFVKRQTLMCIGTSDTNDEHVEVISDQHICNCDRFITDENFVVDGGIEIAVHASKQILAHASPYFENLFFGDFEKPQDKEIIMEDISFT</sequence>
<dbReference type="InterPro" id="IPR000210">
    <property type="entry name" value="BTB/POZ_dom"/>
</dbReference>
<dbReference type="InterPro" id="IPR011333">
    <property type="entry name" value="SKP1/BTB/POZ_sf"/>
</dbReference>
<gene>
    <name evidence="2" type="ORF">PENTCL1PPCAC_23610</name>
</gene>
<feature type="non-terminal residue" evidence="2">
    <location>
        <position position="101"/>
    </location>
</feature>
<feature type="non-terminal residue" evidence="2">
    <location>
        <position position="1"/>
    </location>
</feature>
<dbReference type="Pfam" id="PF00651">
    <property type="entry name" value="BTB"/>
    <property type="match status" value="1"/>
</dbReference>
<protein>
    <recommendedName>
        <fullName evidence="1">BTB domain-containing protein</fullName>
    </recommendedName>
</protein>
<dbReference type="PROSITE" id="PS50097">
    <property type="entry name" value="BTB"/>
    <property type="match status" value="1"/>
</dbReference>
<dbReference type="Proteomes" id="UP001432027">
    <property type="component" value="Unassembled WGS sequence"/>
</dbReference>
<dbReference type="SUPFAM" id="SSF54695">
    <property type="entry name" value="POZ domain"/>
    <property type="match status" value="1"/>
</dbReference>
<feature type="domain" description="BTB" evidence="1">
    <location>
        <begin position="49"/>
        <end position="101"/>
    </location>
</feature>
<organism evidence="2 3">
    <name type="scientific">Pristionchus entomophagus</name>
    <dbReference type="NCBI Taxonomy" id="358040"/>
    <lineage>
        <taxon>Eukaryota</taxon>
        <taxon>Metazoa</taxon>
        <taxon>Ecdysozoa</taxon>
        <taxon>Nematoda</taxon>
        <taxon>Chromadorea</taxon>
        <taxon>Rhabditida</taxon>
        <taxon>Rhabditina</taxon>
        <taxon>Diplogasteromorpha</taxon>
        <taxon>Diplogasteroidea</taxon>
        <taxon>Neodiplogasteridae</taxon>
        <taxon>Pristionchus</taxon>
    </lineage>
</organism>
<keyword evidence="3" id="KW-1185">Reference proteome</keyword>
<evidence type="ECO:0000313" key="3">
    <source>
        <dbReference type="Proteomes" id="UP001432027"/>
    </source>
</evidence>
<comment type="caution">
    <text evidence="2">The sequence shown here is derived from an EMBL/GenBank/DDBJ whole genome shotgun (WGS) entry which is preliminary data.</text>
</comment>
<dbReference type="AlphaFoldDB" id="A0AAV5U3K1"/>
<accession>A0AAV5U3K1</accession>
<dbReference type="CDD" id="cd18186">
    <property type="entry name" value="BTB_POZ_ZBTB_KLHL-like"/>
    <property type="match status" value="1"/>
</dbReference>
<evidence type="ECO:0000259" key="1">
    <source>
        <dbReference type="PROSITE" id="PS50097"/>
    </source>
</evidence>
<proteinExistence type="predicted"/>